<comment type="caution">
    <text evidence="3">The sequence shown here is derived from an EMBL/GenBank/DDBJ whole genome shotgun (WGS) entry which is preliminary data.</text>
</comment>
<evidence type="ECO:0000256" key="2">
    <source>
        <dbReference type="SAM" id="Phobius"/>
    </source>
</evidence>
<dbReference type="EMBL" id="AOIO01000046">
    <property type="protein sequence ID" value="ELY97202.1"/>
    <property type="molecule type" value="Genomic_DNA"/>
</dbReference>
<gene>
    <name evidence="3" type="ORF">C481_20581</name>
</gene>
<evidence type="ECO:0000256" key="1">
    <source>
        <dbReference type="SAM" id="MobiDB-lite"/>
    </source>
</evidence>
<proteinExistence type="predicted"/>
<keyword evidence="2" id="KW-0472">Membrane</keyword>
<dbReference type="AlphaFoldDB" id="M0AH25"/>
<feature type="transmembrane region" description="Helical" evidence="2">
    <location>
        <begin position="208"/>
        <end position="231"/>
    </location>
</feature>
<accession>M0AH25</accession>
<evidence type="ECO:0000313" key="3">
    <source>
        <dbReference type="EMBL" id="ELY97202.1"/>
    </source>
</evidence>
<dbReference type="Proteomes" id="UP000011554">
    <property type="component" value="Unassembled WGS sequence"/>
</dbReference>
<keyword evidence="4" id="KW-1185">Reference proteome</keyword>
<name>M0AH25_NATA1</name>
<keyword evidence="2" id="KW-0812">Transmembrane</keyword>
<sequence length="277" mass="29738">MGSIGLTTLGAPLVGAKEAKKTVTERGNIVYSDKDYKITEIEGSAAYVYAKQSKSNSSETEAIVSESRIDGDEFKKGFENVSDSIIHHIAEDENEIKYASKNKQSGRWDSGEKKKSELGKQEKSSDSTDKISATESSAGSFIERSEVNGSVNGTCGVAWNDCKHRTVMWACEMTRTGAALEAGIVTGVLELGTAAVTTYLGTSWSGPMAGVAVFAAMILAFAGTTFTIAWIDNDEAFGQLQTVDQNFKGWAYETDPSKATNFQYLGEVPGDHMKPGC</sequence>
<feature type="compositionally biased region" description="Basic and acidic residues" evidence="1">
    <location>
        <begin position="109"/>
        <end position="129"/>
    </location>
</feature>
<keyword evidence="2" id="KW-1133">Transmembrane helix</keyword>
<protein>
    <submittedName>
        <fullName evidence="3">Uncharacterized protein</fullName>
    </submittedName>
</protein>
<feature type="region of interest" description="Disordered" evidence="1">
    <location>
        <begin position="97"/>
        <end position="137"/>
    </location>
</feature>
<organism evidence="3 4">
    <name type="scientific">Natrialba asiatica (strain ATCC 700177 / DSM 12278 / JCM 9576 / FERM P-10747 / NBRC 102637 / 172P1)</name>
    <dbReference type="NCBI Taxonomy" id="29540"/>
    <lineage>
        <taxon>Archaea</taxon>
        <taxon>Methanobacteriati</taxon>
        <taxon>Methanobacteriota</taxon>
        <taxon>Stenosarchaea group</taxon>
        <taxon>Halobacteria</taxon>
        <taxon>Halobacteriales</taxon>
        <taxon>Natrialbaceae</taxon>
        <taxon>Natrialba</taxon>
    </lineage>
</organism>
<evidence type="ECO:0000313" key="4">
    <source>
        <dbReference type="Proteomes" id="UP000011554"/>
    </source>
</evidence>
<reference evidence="3 4" key="1">
    <citation type="journal article" date="2014" name="PLoS Genet.">
        <title>Phylogenetically driven sequencing of extremely halophilic archaea reveals strategies for static and dynamic osmo-response.</title>
        <authorList>
            <person name="Becker E.A."/>
            <person name="Seitzer P.M."/>
            <person name="Tritt A."/>
            <person name="Larsen D."/>
            <person name="Krusor M."/>
            <person name="Yao A.I."/>
            <person name="Wu D."/>
            <person name="Madern D."/>
            <person name="Eisen J.A."/>
            <person name="Darling A.E."/>
            <person name="Facciotti M.T."/>
        </authorList>
    </citation>
    <scope>NUCLEOTIDE SEQUENCE [LARGE SCALE GENOMIC DNA]</scope>
    <source>
        <strain evidence="3 4">DSM 12278</strain>
    </source>
</reference>